<dbReference type="EMBL" id="JADYXP020000022">
    <property type="protein sequence ID" value="KAL0103067.1"/>
    <property type="molecule type" value="Genomic_DNA"/>
</dbReference>
<dbReference type="Proteomes" id="UP001430953">
    <property type="component" value="Unassembled WGS sequence"/>
</dbReference>
<dbReference type="GO" id="GO:0008218">
    <property type="term" value="P:bioluminescence"/>
    <property type="evidence" value="ECO:0007669"/>
    <property type="project" value="UniProtKB-KW"/>
</dbReference>
<dbReference type="GO" id="GO:0005777">
    <property type="term" value="C:peroxisome"/>
    <property type="evidence" value="ECO:0007669"/>
    <property type="project" value="UniProtKB-SubCell"/>
</dbReference>
<evidence type="ECO:0000313" key="17">
    <source>
        <dbReference type="Proteomes" id="UP001430953"/>
    </source>
</evidence>
<evidence type="ECO:0000256" key="12">
    <source>
        <dbReference type="ARBA" id="ARBA00023262"/>
    </source>
</evidence>
<evidence type="ECO:0000256" key="1">
    <source>
        <dbReference type="ARBA" id="ARBA00001946"/>
    </source>
</evidence>
<keyword evidence="8" id="KW-0560">Oxidoreductase</keyword>
<evidence type="ECO:0000256" key="8">
    <source>
        <dbReference type="ARBA" id="ARBA00023002"/>
    </source>
</evidence>
<evidence type="ECO:0000256" key="5">
    <source>
        <dbReference type="ARBA" id="ARBA00019043"/>
    </source>
</evidence>
<evidence type="ECO:0000256" key="4">
    <source>
        <dbReference type="ARBA" id="ARBA00012532"/>
    </source>
</evidence>
<keyword evidence="12" id="KW-0599">Photoprotein</keyword>
<organism evidence="16 17">
    <name type="scientific">Cardiocondyla obscurior</name>
    <dbReference type="NCBI Taxonomy" id="286306"/>
    <lineage>
        <taxon>Eukaryota</taxon>
        <taxon>Metazoa</taxon>
        <taxon>Ecdysozoa</taxon>
        <taxon>Arthropoda</taxon>
        <taxon>Hexapoda</taxon>
        <taxon>Insecta</taxon>
        <taxon>Pterygota</taxon>
        <taxon>Neoptera</taxon>
        <taxon>Endopterygota</taxon>
        <taxon>Hymenoptera</taxon>
        <taxon>Apocrita</taxon>
        <taxon>Aculeata</taxon>
        <taxon>Formicoidea</taxon>
        <taxon>Formicidae</taxon>
        <taxon>Myrmicinae</taxon>
        <taxon>Cardiocondyla</taxon>
    </lineage>
</organism>
<evidence type="ECO:0000256" key="3">
    <source>
        <dbReference type="ARBA" id="ARBA00006432"/>
    </source>
</evidence>
<dbReference type="Gene3D" id="2.30.38.10">
    <property type="entry name" value="Luciferase, Domain 3"/>
    <property type="match status" value="1"/>
</dbReference>
<keyword evidence="9" id="KW-0503">Monooxygenase</keyword>
<evidence type="ECO:0000259" key="15">
    <source>
        <dbReference type="Pfam" id="PF13193"/>
    </source>
</evidence>
<keyword evidence="6" id="KW-0547">Nucleotide-binding</keyword>
<comment type="subcellular location">
    <subcellularLocation>
        <location evidence="2">Peroxisome</location>
    </subcellularLocation>
</comment>
<evidence type="ECO:0000256" key="9">
    <source>
        <dbReference type="ARBA" id="ARBA00023033"/>
    </source>
</evidence>
<protein>
    <recommendedName>
        <fullName evidence="5">Luciferin 4-monooxygenase</fullName>
        <ecNumber evidence="4">1.13.12.7</ecNumber>
    </recommendedName>
</protein>
<dbReference type="EC" id="1.13.12.7" evidence="4"/>
<accession>A0AAW2EIP9</accession>
<dbReference type="SUPFAM" id="SSF56801">
    <property type="entry name" value="Acetyl-CoA synthetase-like"/>
    <property type="match status" value="1"/>
</dbReference>
<comment type="catalytic activity">
    <reaction evidence="13">
        <text>firefly D-luciferin + ATP + O2 = firefly oxyluciferin + hnu + AMP + CO2 + diphosphate</text>
        <dbReference type="Rhea" id="RHEA:10732"/>
        <dbReference type="ChEBI" id="CHEBI:15379"/>
        <dbReference type="ChEBI" id="CHEBI:16526"/>
        <dbReference type="ChEBI" id="CHEBI:16792"/>
        <dbReference type="ChEBI" id="CHEBI:30212"/>
        <dbReference type="ChEBI" id="CHEBI:30616"/>
        <dbReference type="ChEBI" id="CHEBI:33019"/>
        <dbReference type="ChEBI" id="CHEBI:58038"/>
        <dbReference type="ChEBI" id="CHEBI:456215"/>
        <dbReference type="EC" id="1.13.12.7"/>
    </reaction>
</comment>
<dbReference type="GO" id="GO:0016405">
    <property type="term" value="F:CoA-ligase activity"/>
    <property type="evidence" value="ECO:0007669"/>
    <property type="project" value="TreeGrafter"/>
</dbReference>
<comment type="similarity">
    <text evidence="3">Belongs to the ATP-dependent AMP-binding enzyme family.</text>
</comment>
<dbReference type="Pfam" id="PF13193">
    <property type="entry name" value="AMP-binding_C"/>
    <property type="match status" value="1"/>
</dbReference>
<keyword evidence="11" id="KW-0455">Luminescence</keyword>
<dbReference type="GO" id="GO:0004497">
    <property type="term" value="F:monooxygenase activity"/>
    <property type="evidence" value="ECO:0007669"/>
    <property type="project" value="UniProtKB-KW"/>
</dbReference>
<evidence type="ECO:0000313" key="16">
    <source>
        <dbReference type="EMBL" id="KAL0103067.1"/>
    </source>
</evidence>
<dbReference type="Gene3D" id="3.30.300.30">
    <property type="match status" value="1"/>
</dbReference>
<sequence length="539" mass="59720">MQQSNILHGEGEVIAELNFSVGELLLMQLATHGTRVAQINPHTAKEQTFQHILDASRKLASYLKRKGVKTNDAIAVCSENNLEFCIPVCAAFFLGAVACPLNPLYSERELKHALFISKPKFIFISSVAFNSMRKVFKELHWLPRVLMLNEHSSGNVAWPSIYEIISNISEDNANALQATSVDVDNHVAAILCSSGTTGLPKGVMLTDKNITTVIRMYINNSAITENGIVLALLPFFHAYSFVLMVISLLRGTSTVVLSHFEEKMFLQFVEKYKIEYLPVVPSLMVFLAKHPLVDKYDLSSIKGVWSGAAPLSKEIQKAVAKRLNITEVKQGYGLTETTLAVLRTPDNSIVKPGSVGTVVPGISAKVIPIGEYETDKALGPNCEGELCFKGDLIMKGYYNDEKSTRLTIDKDGWLHTGDVGYYDEDGYFYIVDRIKELIKYKGYQVPPAELEAILLTYPGILDAAVIGIPNDTAGELPMAFIVKENNSNICEKDIIQYVNDRVSNPKRLRGGVRFVDSIPKTPSGKILRRILRDSVKSKL</sequence>
<dbReference type="Gene3D" id="3.40.50.980">
    <property type="match status" value="2"/>
</dbReference>
<name>A0AAW2EIP9_9HYME</name>
<dbReference type="PROSITE" id="PS00455">
    <property type="entry name" value="AMP_BINDING"/>
    <property type="match status" value="1"/>
</dbReference>
<gene>
    <name evidence="16" type="ORF">PUN28_018399</name>
</gene>
<dbReference type="FunFam" id="3.40.50.12780:FF:000025">
    <property type="entry name" value="luciferin 4-monooxygenase"/>
    <property type="match status" value="1"/>
</dbReference>
<dbReference type="InterPro" id="IPR045851">
    <property type="entry name" value="AMP-bd_C_sf"/>
</dbReference>
<keyword evidence="10" id="KW-0576">Peroxisome</keyword>
<feature type="domain" description="AMP-binding enzyme C-terminal" evidence="15">
    <location>
        <begin position="449"/>
        <end position="525"/>
    </location>
</feature>
<evidence type="ECO:0000259" key="14">
    <source>
        <dbReference type="Pfam" id="PF00501"/>
    </source>
</evidence>
<reference evidence="16 17" key="1">
    <citation type="submission" date="2023-03" db="EMBL/GenBank/DDBJ databases">
        <title>High recombination rates correlate with genetic variation in Cardiocondyla obscurior ants.</title>
        <authorList>
            <person name="Errbii M."/>
        </authorList>
    </citation>
    <scope>NUCLEOTIDE SEQUENCE [LARGE SCALE GENOMIC DNA]</scope>
    <source>
        <strain evidence="16">Alpha-2009</strain>
        <tissue evidence="16">Whole body</tissue>
    </source>
</reference>
<dbReference type="PANTHER" id="PTHR24096:SF423">
    <property type="entry name" value="GM05240P"/>
    <property type="match status" value="1"/>
</dbReference>
<dbReference type="InterPro" id="IPR025110">
    <property type="entry name" value="AMP-bd_C"/>
</dbReference>
<dbReference type="Pfam" id="PF00501">
    <property type="entry name" value="AMP-binding"/>
    <property type="match status" value="1"/>
</dbReference>
<keyword evidence="6" id="KW-0067">ATP-binding</keyword>
<evidence type="ECO:0000256" key="7">
    <source>
        <dbReference type="ARBA" id="ARBA00022842"/>
    </source>
</evidence>
<comment type="caution">
    <text evidence="16">The sequence shown here is derived from an EMBL/GenBank/DDBJ whole genome shotgun (WGS) entry which is preliminary data.</text>
</comment>
<dbReference type="InterPro" id="IPR000873">
    <property type="entry name" value="AMP-dep_synth/lig_dom"/>
</dbReference>
<dbReference type="PANTHER" id="PTHR24096">
    <property type="entry name" value="LONG-CHAIN-FATTY-ACID--COA LIGASE"/>
    <property type="match status" value="1"/>
</dbReference>
<feature type="domain" description="AMP-dependent synthetase/ligase" evidence="14">
    <location>
        <begin position="29"/>
        <end position="398"/>
    </location>
</feature>
<evidence type="ECO:0000256" key="11">
    <source>
        <dbReference type="ARBA" id="ARBA00023223"/>
    </source>
</evidence>
<evidence type="ECO:0000256" key="13">
    <source>
        <dbReference type="ARBA" id="ARBA00048497"/>
    </source>
</evidence>
<keyword evidence="17" id="KW-1185">Reference proteome</keyword>
<proteinExistence type="inferred from homology"/>
<keyword evidence="7" id="KW-0460">Magnesium</keyword>
<comment type="cofactor">
    <cofactor evidence="1">
        <name>Mg(2+)</name>
        <dbReference type="ChEBI" id="CHEBI:18420"/>
    </cofactor>
</comment>
<dbReference type="InterPro" id="IPR020845">
    <property type="entry name" value="AMP-binding_CS"/>
</dbReference>
<evidence type="ECO:0000256" key="10">
    <source>
        <dbReference type="ARBA" id="ARBA00023140"/>
    </source>
</evidence>
<evidence type="ECO:0000256" key="6">
    <source>
        <dbReference type="ARBA" id="ARBA00022840"/>
    </source>
</evidence>
<dbReference type="GO" id="GO:0005524">
    <property type="term" value="F:ATP binding"/>
    <property type="evidence" value="ECO:0007669"/>
    <property type="project" value="UniProtKB-KW"/>
</dbReference>
<dbReference type="AlphaFoldDB" id="A0AAW2EIP9"/>
<evidence type="ECO:0000256" key="2">
    <source>
        <dbReference type="ARBA" id="ARBA00004275"/>
    </source>
</evidence>
<dbReference type="FunFam" id="3.30.300.30:FF:000007">
    <property type="entry name" value="4-coumarate--CoA ligase 2"/>
    <property type="match status" value="1"/>
</dbReference>